<dbReference type="PANTHER" id="PTHR43479">
    <property type="entry name" value="ACREF/ENVCD OPERON REPRESSOR-RELATED"/>
    <property type="match status" value="1"/>
</dbReference>
<dbReference type="GO" id="GO:0003677">
    <property type="term" value="F:DNA binding"/>
    <property type="evidence" value="ECO:0007669"/>
    <property type="project" value="UniProtKB-UniRule"/>
</dbReference>
<dbReference type="AlphaFoldDB" id="A0A1P8DCR1"/>
<sequence length="191" mass="23311">MVKDRQIQKTKVAIYNAFISLLQENDYSKVTVQDVIELANVGRSTFYFHYESKEVLLKELCEDLFHHLFKQGRDVTFEEYLVHILKHFEQNQDSIATLLLSDDPYFLLRFRGELEHDVYPRLREEYITKVDIPEGFLKQFLLSSFIETLKWWLHQRQKMTAEDLLKYYLTMVERYIIESWEILLFHQRYQR</sequence>
<evidence type="ECO:0000256" key="1">
    <source>
        <dbReference type="ARBA" id="ARBA00023125"/>
    </source>
</evidence>
<dbReference type="Gene3D" id="1.10.357.10">
    <property type="entry name" value="Tetracycline Repressor, domain 2"/>
    <property type="match status" value="1"/>
</dbReference>
<dbReference type="InterPro" id="IPR050624">
    <property type="entry name" value="HTH-type_Tx_Regulator"/>
</dbReference>
<organism evidence="4">
    <name type="scientific">Streptococcus agalactiae</name>
    <dbReference type="NCBI Taxonomy" id="1311"/>
    <lineage>
        <taxon>Bacteria</taxon>
        <taxon>Bacillati</taxon>
        <taxon>Bacillota</taxon>
        <taxon>Bacilli</taxon>
        <taxon>Lactobacillales</taxon>
        <taxon>Streptococcaceae</taxon>
        <taxon>Streptococcus</taxon>
    </lineage>
</organism>
<feature type="domain" description="HTH tetR-type" evidence="3">
    <location>
        <begin position="8"/>
        <end position="68"/>
    </location>
</feature>
<evidence type="ECO:0000313" key="4">
    <source>
        <dbReference type="EMBL" id="APU54560.1"/>
    </source>
</evidence>
<keyword evidence="1 2" id="KW-0238">DNA-binding</keyword>
<accession>A0A1P8DCR1</accession>
<dbReference type="InterPro" id="IPR001647">
    <property type="entry name" value="HTH_TetR"/>
</dbReference>
<evidence type="ECO:0000256" key="2">
    <source>
        <dbReference type="PROSITE-ProRule" id="PRU00335"/>
    </source>
</evidence>
<dbReference type="Pfam" id="PF14278">
    <property type="entry name" value="TetR_C_8"/>
    <property type="match status" value="1"/>
</dbReference>
<dbReference type="PANTHER" id="PTHR43479:SF23">
    <property type="entry name" value="HTH TETR-TYPE DOMAIN-CONTAINING PROTEIN"/>
    <property type="match status" value="1"/>
</dbReference>
<dbReference type="SUPFAM" id="SSF46689">
    <property type="entry name" value="Homeodomain-like"/>
    <property type="match status" value="1"/>
</dbReference>
<dbReference type="EMBL" id="KY392600">
    <property type="protein sequence ID" value="APU54560.1"/>
    <property type="molecule type" value="Genomic_DNA"/>
</dbReference>
<dbReference type="InterPro" id="IPR039532">
    <property type="entry name" value="TetR_C_Firmicutes"/>
</dbReference>
<dbReference type="PROSITE" id="PS50977">
    <property type="entry name" value="HTH_TETR_2"/>
    <property type="match status" value="1"/>
</dbReference>
<dbReference type="InterPro" id="IPR009057">
    <property type="entry name" value="Homeodomain-like_sf"/>
</dbReference>
<proteinExistence type="predicted"/>
<protein>
    <submittedName>
        <fullName evidence="4">TetR family transcriptional regulator</fullName>
    </submittedName>
</protein>
<dbReference type="Pfam" id="PF00440">
    <property type="entry name" value="TetR_N"/>
    <property type="match status" value="1"/>
</dbReference>
<evidence type="ECO:0000259" key="3">
    <source>
        <dbReference type="PROSITE" id="PS50977"/>
    </source>
</evidence>
<reference evidence="4" key="1">
    <citation type="journal article" date="2016" name="J. Med. Microbiol.">
        <title>Molecular characteristics of Streptococcus agalactiae deficient in Alpha-like protein encoding genes.</title>
        <authorList>
            <person name="Gabrielsen C."/>
            <person name="Maeland J.A."/>
            <person name="Lyng R.V."/>
            <person name="Radtke R."/>
            <person name="Afset J.E."/>
        </authorList>
    </citation>
    <scope>NUCLEOTIDE SEQUENCE</scope>
    <source>
        <strain evidence="4">11-19</strain>
    </source>
</reference>
<feature type="DNA-binding region" description="H-T-H motif" evidence="2">
    <location>
        <begin position="31"/>
        <end position="50"/>
    </location>
</feature>
<name>A0A1P8DCR1_STRAG</name>